<dbReference type="Proteomes" id="UP000610862">
    <property type="component" value="Unassembled WGS sequence"/>
</dbReference>
<dbReference type="SUPFAM" id="SSF47598">
    <property type="entry name" value="Ribbon-helix-helix"/>
    <property type="match status" value="1"/>
</dbReference>
<evidence type="ECO:0000313" key="2">
    <source>
        <dbReference type="EMBL" id="MBC8567570.1"/>
    </source>
</evidence>
<proteinExistence type="predicted"/>
<evidence type="ECO:0000313" key="3">
    <source>
        <dbReference type="Proteomes" id="UP000610862"/>
    </source>
</evidence>
<feature type="domain" description="Ribbon-helix-helix protein CopG" evidence="1">
    <location>
        <begin position="18"/>
        <end position="55"/>
    </location>
</feature>
<dbReference type="Pfam" id="PF01402">
    <property type="entry name" value="RHH_1"/>
    <property type="match status" value="1"/>
</dbReference>
<evidence type="ECO:0000259" key="1">
    <source>
        <dbReference type="Pfam" id="PF01402"/>
    </source>
</evidence>
<accession>A0A926I8X8</accession>
<dbReference type="AlphaFoldDB" id="A0A926I8X8"/>
<comment type="caution">
    <text evidence="2">The sequence shown here is derived from an EMBL/GenBank/DDBJ whole genome shotgun (WGS) entry which is preliminary data.</text>
</comment>
<dbReference type="GO" id="GO:0006355">
    <property type="term" value="P:regulation of DNA-templated transcription"/>
    <property type="evidence" value="ECO:0007669"/>
    <property type="project" value="InterPro"/>
</dbReference>
<protein>
    <submittedName>
        <fullName evidence="2">Ribbon-helix-helix protein, CopG family</fullName>
    </submittedName>
</protein>
<keyword evidence="3" id="KW-1185">Reference proteome</keyword>
<dbReference type="InterPro" id="IPR002145">
    <property type="entry name" value="CopG"/>
</dbReference>
<dbReference type="InterPro" id="IPR010985">
    <property type="entry name" value="Ribbon_hlx_hlx"/>
</dbReference>
<name>A0A926I8X8_9FIRM</name>
<dbReference type="RefSeq" id="WP_177267611.1">
    <property type="nucleotide sequence ID" value="NZ_JACRTA010000001.1"/>
</dbReference>
<dbReference type="EMBL" id="JACRTA010000001">
    <property type="protein sequence ID" value="MBC8567570.1"/>
    <property type="molecule type" value="Genomic_DNA"/>
</dbReference>
<reference evidence="2" key="1">
    <citation type="submission" date="2020-08" db="EMBL/GenBank/DDBJ databases">
        <title>Genome public.</title>
        <authorList>
            <person name="Liu C."/>
            <person name="Sun Q."/>
        </authorList>
    </citation>
    <scope>NUCLEOTIDE SEQUENCE</scope>
    <source>
        <strain evidence="2">NSJ-24</strain>
    </source>
</reference>
<organism evidence="2 3">
    <name type="scientific">Lentihominibacter hominis</name>
    <dbReference type="NCBI Taxonomy" id="2763645"/>
    <lineage>
        <taxon>Bacteria</taxon>
        <taxon>Bacillati</taxon>
        <taxon>Bacillota</taxon>
        <taxon>Clostridia</taxon>
        <taxon>Peptostreptococcales</taxon>
        <taxon>Anaerovoracaceae</taxon>
        <taxon>Lentihominibacter</taxon>
    </lineage>
</organism>
<sequence>MAKIKIPKKKLKGEDGHKTFSIRVPDDLYEELNTFASKTELSRNEIITILLKEALNIAEIDDHSVK</sequence>
<gene>
    <name evidence="2" type="ORF">H8692_02190</name>
</gene>